<feature type="signal peptide" evidence="2">
    <location>
        <begin position="1"/>
        <end position="29"/>
    </location>
</feature>
<gene>
    <name evidence="4" type="ORF">GCM10009827_094740</name>
</gene>
<dbReference type="Pfam" id="PF22633">
    <property type="entry name" value="F5_F8_type_C_2"/>
    <property type="match status" value="1"/>
</dbReference>
<dbReference type="InterPro" id="IPR008979">
    <property type="entry name" value="Galactose-bd-like_sf"/>
</dbReference>
<dbReference type="RefSeq" id="WP_344511312.1">
    <property type="nucleotide sequence ID" value="NZ_BAAAQD010000027.1"/>
</dbReference>
<keyword evidence="2" id="KW-0732">Signal</keyword>
<dbReference type="Pfam" id="PF00754">
    <property type="entry name" value="F5_F8_type_C"/>
    <property type="match status" value="1"/>
</dbReference>
<dbReference type="Gene3D" id="2.60.120.260">
    <property type="entry name" value="Galactose-binding domain-like"/>
    <property type="match status" value="3"/>
</dbReference>
<dbReference type="NCBIfam" id="NF047446">
    <property type="entry name" value="barrel_OmpL47"/>
    <property type="match status" value="1"/>
</dbReference>
<sequence>MRTVRPRVAAAAAVAGLLLTTLTPVPAQAAPNTATPYPTFTGGANPVPDERTGYHPRNQLQAIFDADVTAGAGTGPDNDFWIDRMLARTGNQPGGSNGDANQYLFSRGRAVFMKTHSPNVLGFGGEVAYIESIAGGQGAYTITASVNGADVALTEDVNQRKQTPSYFRTVFNNTASGLRITETKYITDANVAVTSVDVASTNGAAKSVTLTASSAFAKTVAGDNGELTGAVRAFNQLTTLFPRFSGDGFAPVDGTLRQTLSVPASGAVTTKVQLGFITKEQPAAETEYTRYRGLTPAAAYKEHVTAYNRWWADNVPYLDTPENNIDKTLFYRWWLMRYNFLDADLPGNDYQFPTSMEGVLGYNNAIVLTAGMFVDDLKYFRDPVYSYGPWVSAGEVSKSSKYVDNPGDPANWSNSYTEYISEAAWRSYQLHGGPKAIARNLAGYAENDVKGLQQAYDFDGNGLIEYNWGAMTGNDADAVSFDWKSGYMDRAENAYLYSNAKAAAAAYRTAGDTAKADEMEAFAARIKAAVLQYLWEPARSTPDQMGLYGNLLKHRLVSGNQLVPWKEINNYYPFSVGLMPKPGDADYTQPYVEALRLFADGSQYPIFPFTTANQADKAAAAAAGYPGSNNFSIINSTVTFRMLSSVLRNYPTSYIDAEWYKKLLYWNAWAQYQNNGDNRYPDQNEFWADGSATAGTIGYRSWIHHTILGATNFTVIEDAMGLRPRADAKVELDPIDIGWDHFTANNIRYRDRDLSIVWDAPGGTRYYGTGVPEGYSVYLDGQLAFTADKLGKLVYDPATGTVEAAPGVQVLTHTAIAVKAPQDVTYAAGDRVVDVMAKAGADIAPASTGSENFAQGRPATATFSAAGRAPAGAVNGTTINEPFWGTAGSPNTSDSIDIDLQGERSIDDVRVYFYNTTTTATVAGYAPPAQFTVSYDDGSGWKLVPSEFRAPAYPRGNLNQVRFPAVKAKKLRITVQHAPGAKTGVKEVQAFGTGVAAPAAVNNPPLADAWLDSSYSQAGSARIIGLAQDDGDPGSALSAAWTVVDAPDGGSAAFDPANAPSTVARFTKSGRYTLRLSVSNGQGTSTKDLVVNATALAEGEINVASTATASASFTAGWNNVNAVNDGKPALFSGGVQTDLWGTWTGSEPATRWLQYDFPSAVRVDHASIDFWSDSTTGGSGVAVPKSWKLQWWNGTAWQDVTNAGGFDPAVRGRTNQVTFDAVTTTRLRATLNALPNAAGTAYSAVGVSEWRVFAAAASSVKGVDARTQVGVVPTLPSTVDVTYADGTTLPVAVAWGAIDPAKVAAVGDFTVSGFVTGTTLTATAHVWVRGPDPVQINTIDPVAVATKVGVAPKLPTGVTVGYNDGSRQSGIAVTWAAIDPAKYASASTFEVSGQVAGTDKTATATVTVGDGGPSDTAPPVAVLAADPAPASGWTTSNVTVTATATDNADPAPKLEIAVGTGAFQAYTGPVTISAEGSTPVKARATDKAGNVSPVTERTVGIDRTAPTAAAALDAASRSVTITGTDALSGIGAVQYRLTVGGVVTQDWTTANGAVPIGSAATIVDYRAVDKAGNTSATGSLPVAAGQAPVNVARTATASASYTPAWVTADNLNDGVQPTGPVGPNTDVWNTWPQVGEQWIQLDWASPVTVDRSRIWFTQDVDDSGAGVAPPKTWKLQYWTSAGTWADVEQPGAYGTSATEWNTVTFKAVTTTKLRALLTASGTEEGKGAPGVQEWEVYDVPGNPAPKFHVEVQAKTQCIAGTAYVSVNVRNADDQTLTIELVTPYGSRTVAGVAPGKTAYQSFTTRSAAVAAGTATVKVTGTGGSMEITAPYTASSC</sequence>
<dbReference type="SUPFAM" id="SSF49785">
    <property type="entry name" value="Galactose-binding domain-like"/>
    <property type="match status" value="2"/>
</dbReference>
<dbReference type="SUPFAM" id="SSF48208">
    <property type="entry name" value="Six-hairpin glycosidases"/>
    <property type="match status" value="1"/>
</dbReference>
<dbReference type="InterPro" id="IPR013783">
    <property type="entry name" value="Ig-like_fold"/>
</dbReference>
<dbReference type="SUPFAM" id="SSF49299">
    <property type="entry name" value="PKD domain"/>
    <property type="match status" value="1"/>
</dbReference>
<dbReference type="Pfam" id="PF22422">
    <property type="entry name" value="MGH1-like_GH"/>
    <property type="match status" value="1"/>
</dbReference>
<dbReference type="InterPro" id="IPR054491">
    <property type="entry name" value="MGH1-like_GH"/>
</dbReference>
<evidence type="ECO:0000256" key="1">
    <source>
        <dbReference type="SAM" id="MobiDB-lite"/>
    </source>
</evidence>
<reference evidence="4 5" key="1">
    <citation type="journal article" date="2019" name="Int. J. Syst. Evol. Microbiol.">
        <title>The Global Catalogue of Microorganisms (GCM) 10K type strain sequencing project: providing services to taxonomists for standard genome sequencing and annotation.</title>
        <authorList>
            <consortium name="The Broad Institute Genomics Platform"/>
            <consortium name="The Broad Institute Genome Sequencing Center for Infectious Disease"/>
            <person name="Wu L."/>
            <person name="Ma J."/>
        </authorList>
    </citation>
    <scope>NUCLEOTIDE SEQUENCE [LARGE SCALE GENOMIC DNA]</scope>
    <source>
        <strain evidence="4 5">JCM 15933</strain>
    </source>
</reference>
<feature type="chain" id="PRO_5045390240" description="F5/8 type C domain-containing protein" evidence="2">
    <location>
        <begin position="30"/>
        <end position="1836"/>
    </location>
</feature>
<proteinExistence type="predicted"/>
<protein>
    <recommendedName>
        <fullName evidence="3">F5/8 type C domain-containing protein</fullName>
    </recommendedName>
</protein>
<keyword evidence="5" id="KW-1185">Reference proteome</keyword>
<feature type="domain" description="F5/8 type C" evidence="3">
    <location>
        <begin position="843"/>
        <end position="993"/>
    </location>
</feature>
<accession>A0ABN2CLJ0</accession>
<dbReference type="InterPro" id="IPR012341">
    <property type="entry name" value="6hp_glycosidase-like_sf"/>
</dbReference>
<dbReference type="InterPro" id="IPR011081">
    <property type="entry name" value="Big_4"/>
</dbReference>
<feature type="region of interest" description="Disordered" evidence="1">
    <location>
        <begin position="28"/>
        <end position="52"/>
    </location>
</feature>
<dbReference type="Gene3D" id="2.60.40.10">
    <property type="entry name" value="Immunoglobulins"/>
    <property type="match status" value="1"/>
</dbReference>
<evidence type="ECO:0000259" key="3">
    <source>
        <dbReference type="PROSITE" id="PS50022"/>
    </source>
</evidence>
<dbReference type="InterPro" id="IPR008928">
    <property type="entry name" value="6-hairpin_glycosidase_sf"/>
</dbReference>
<dbReference type="Pfam" id="PF07532">
    <property type="entry name" value="Big_4"/>
    <property type="match status" value="2"/>
</dbReference>
<dbReference type="EMBL" id="BAAAQD010000027">
    <property type="protein sequence ID" value="GAA1558780.1"/>
    <property type="molecule type" value="Genomic_DNA"/>
</dbReference>
<dbReference type="Gene3D" id="1.50.10.10">
    <property type="match status" value="1"/>
</dbReference>
<name>A0ABN2CLJ0_9ACTN</name>
<evidence type="ECO:0000313" key="4">
    <source>
        <dbReference type="EMBL" id="GAA1558780.1"/>
    </source>
</evidence>
<dbReference type="InterPro" id="IPR058094">
    <property type="entry name" value="Ig-like_OmpL47-like"/>
</dbReference>
<evidence type="ECO:0000313" key="5">
    <source>
        <dbReference type="Proteomes" id="UP001501470"/>
    </source>
</evidence>
<evidence type="ECO:0000256" key="2">
    <source>
        <dbReference type="SAM" id="SignalP"/>
    </source>
</evidence>
<dbReference type="InterPro" id="IPR000421">
    <property type="entry name" value="FA58C"/>
</dbReference>
<dbReference type="PROSITE" id="PS50022">
    <property type="entry name" value="FA58C_3"/>
    <property type="match status" value="1"/>
</dbReference>
<organism evidence="4 5">
    <name type="scientific">Dactylosporangium maewongense</name>
    <dbReference type="NCBI Taxonomy" id="634393"/>
    <lineage>
        <taxon>Bacteria</taxon>
        <taxon>Bacillati</taxon>
        <taxon>Actinomycetota</taxon>
        <taxon>Actinomycetes</taxon>
        <taxon>Micromonosporales</taxon>
        <taxon>Micromonosporaceae</taxon>
        <taxon>Dactylosporangium</taxon>
    </lineage>
</organism>
<dbReference type="Proteomes" id="UP001501470">
    <property type="component" value="Unassembled WGS sequence"/>
</dbReference>
<comment type="caution">
    <text evidence="4">The sequence shown here is derived from an EMBL/GenBank/DDBJ whole genome shotgun (WGS) entry which is preliminary data.</text>
</comment>
<dbReference type="InterPro" id="IPR035986">
    <property type="entry name" value="PKD_dom_sf"/>
</dbReference>